<gene>
    <name evidence="4" type="ORF">L0M14_19415</name>
</gene>
<dbReference type="CDD" id="cd00130">
    <property type="entry name" value="PAS"/>
    <property type="match status" value="1"/>
</dbReference>
<dbReference type="InterPro" id="IPR001633">
    <property type="entry name" value="EAL_dom"/>
</dbReference>
<feature type="transmembrane region" description="Helical" evidence="1">
    <location>
        <begin position="6"/>
        <end position="26"/>
    </location>
</feature>
<dbReference type="InterPro" id="IPR029787">
    <property type="entry name" value="Nucleotide_cyclase"/>
</dbReference>
<evidence type="ECO:0000313" key="4">
    <source>
        <dbReference type="EMBL" id="UJF31912.1"/>
    </source>
</evidence>
<dbReference type="InterPro" id="IPR035965">
    <property type="entry name" value="PAS-like_dom_sf"/>
</dbReference>
<dbReference type="PROSITE" id="PS50883">
    <property type="entry name" value="EAL"/>
    <property type="match status" value="1"/>
</dbReference>
<dbReference type="SUPFAM" id="SSF55073">
    <property type="entry name" value="Nucleotide cyclase"/>
    <property type="match status" value="1"/>
</dbReference>
<sequence length="788" mass="90204">MHSLMYPIILQLLPAFVLFYIGIEIYMRNPASKQHSLAMVLFAALSLLYVGDFLVAVLPLNVVSQAFYYIKYPAVFLTIAIGIYFFQAISQYSLRRYWQVLIGTPPLLLMILVLIRPKWIVISILFDGNWREEHFNAPFAMILLAIVVYCFFWIFFFLYAAYKRMKDFQVIIKERKRIRFIFQGCLITLIYLVITIAMNIVASFLNISIYFSLPSLCVLIWAVTIRYAMVKYDFLASAGRRYELLYDLSPNGIVLIDDQIKVIDTNVSFLKQFCGRQEPVGMVFTELFTEGEQERFLEVYGHSYSMLQPFQFETEICCENSDKHYILMNGDHLEIEGQVITLLVLQDMTAQKRNEERLSQLAYRDELTGLDNRRLFREKLHRELEASEIKLDKLAILLIDLDQFKWINDTLGHSAGDHLLEQVARRLEEGLLVDGVVARLGGDEFAVMLPHIAKEEEVGQYAAKLQKSFERPFLIYGTSYKVTVSIGISMAPYDGHDVETLLRNADTAMYVAKKRGRNQYYWFTQQFKTQADQHLKLANGLSHALAADELTLYYQPQIDIQSNKVYGVEALVRWNSAELGAVSPAVFIPIAEETGAILPIGAWVLRTAMKQAKKWTEEGFKDLVVSVNISAHQLIEPEFAHYVADFMQEYGLDARHLCLEITESAAISDLETSYKVCTELVELGVKLAIDDFGVGHSSLSMLNKFPFQFIKLDRSLVQDIATSSRDYAIIRTVIELSGHLGMQVVAEGVETREQAELLRTLNCPEAQGYLYGRPMPLEQITAYLRSHT</sequence>
<reference evidence="4 5" key="1">
    <citation type="journal article" date="2024" name="Int. J. Syst. Evol. Microbiol.">
        <title>Paenibacillus hexagrammi sp. nov., a novel bacterium isolated from the gut content of Hexagrammos agrammus.</title>
        <authorList>
            <person name="Jung H.K."/>
            <person name="Kim D.G."/>
            <person name="Zin H."/>
            <person name="Park J."/>
            <person name="Jung H."/>
            <person name="Kim Y.O."/>
            <person name="Kong H.J."/>
            <person name="Kim J.W."/>
            <person name="Kim Y.S."/>
        </authorList>
    </citation>
    <scope>NUCLEOTIDE SEQUENCE [LARGE SCALE GENOMIC DNA]</scope>
    <source>
        <strain evidence="4 5">YPD9-1</strain>
    </source>
</reference>
<dbReference type="SUPFAM" id="SSF55785">
    <property type="entry name" value="PYP-like sensor domain (PAS domain)"/>
    <property type="match status" value="1"/>
</dbReference>
<dbReference type="Pfam" id="PF00563">
    <property type="entry name" value="EAL"/>
    <property type="match status" value="1"/>
</dbReference>
<dbReference type="Proteomes" id="UP001649230">
    <property type="component" value="Chromosome"/>
</dbReference>
<evidence type="ECO:0000256" key="1">
    <source>
        <dbReference type="SAM" id="Phobius"/>
    </source>
</evidence>
<dbReference type="CDD" id="cd01948">
    <property type="entry name" value="EAL"/>
    <property type="match status" value="1"/>
</dbReference>
<dbReference type="PANTHER" id="PTHR44757">
    <property type="entry name" value="DIGUANYLATE CYCLASE DGCP"/>
    <property type="match status" value="1"/>
</dbReference>
<feature type="domain" description="EAL" evidence="2">
    <location>
        <begin position="534"/>
        <end position="788"/>
    </location>
</feature>
<evidence type="ECO:0000259" key="3">
    <source>
        <dbReference type="PROSITE" id="PS50887"/>
    </source>
</evidence>
<dbReference type="NCBIfam" id="TIGR00229">
    <property type="entry name" value="sensory_box"/>
    <property type="match status" value="1"/>
</dbReference>
<dbReference type="Gene3D" id="3.30.70.270">
    <property type="match status" value="1"/>
</dbReference>
<keyword evidence="5" id="KW-1185">Reference proteome</keyword>
<dbReference type="Gene3D" id="3.20.20.450">
    <property type="entry name" value="EAL domain"/>
    <property type="match status" value="1"/>
</dbReference>
<dbReference type="InterPro" id="IPR043128">
    <property type="entry name" value="Rev_trsase/Diguanyl_cyclase"/>
</dbReference>
<dbReference type="PANTHER" id="PTHR44757:SF2">
    <property type="entry name" value="BIOFILM ARCHITECTURE MAINTENANCE PROTEIN MBAA"/>
    <property type="match status" value="1"/>
</dbReference>
<dbReference type="SUPFAM" id="SSF141868">
    <property type="entry name" value="EAL domain-like"/>
    <property type="match status" value="1"/>
</dbReference>
<evidence type="ECO:0000259" key="2">
    <source>
        <dbReference type="PROSITE" id="PS50883"/>
    </source>
</evidence>
<dbReference type="Gene3D" id="3.30.450.20">
    <property type="entry name" value="PAS domain"/>
    <property type="match status" value="1"/>
</dbReference>
<dbReference type="Pfam" id="PF00990">
    <property type="entry name" value="GGDEF"/>
    <property type="match status" value="1"/>
</dbReference>
<proteinExistence type="predicted"/>
<dbReference type="InterPro" id="IPR000160">
    <property type="entry name" value="GGDEF_dom"/>
</dbReference>
<feature type="transmembrane region" description="Helical" evidence="1">
    <location>
        <begin position="180"/>
        <end position="201"/>
    </location>
</feature>
<accession>A0ABY3SD38</accession>
<dbReference type="InterPro" id="IPR052155">
    <property type="entry name" value="Biofilm_reg_signaling"/>
</dbReference>
<dbReference type="CDD" id="cd01949">
    <property type="entry name" value="GGDEF"/>
    <property type="match status" value="1"/>
</dbReference>
<dbReference type="EMBL" id="CP090978">
    <property type="protein sequence ID" value="UJF31912.1"/>
    <property type="molecule type" value="Genomic_DNA"/>
</dbReference>
<dbReference type="SMART" id="SM00267">
    <property type="entry name" value="GGDEF"/>
    <property type="match status" value="1"/>
</dbReference>
<feature type="transmembrane region" description="Helical" evidence="1">
    <location>
        <begin position="107"/>
        <end position="126"/>
    </location>
</feature>
<dbReference type="PROSITE" id="PS50887">
    <property type="entry name" value="GGDEF"/>
    <property type="match status" value="1"/>
</dbReference>
<keyword evidence="1" id="KW-0812">Transmembrane</keyword>
<keyword evidence="1" id="KW-0472">Membrane</keyword>
<dbReference type="RefSeq" id="WP_235118257.1">
    <property type="nucleotide sequence ID" value="NZ_CP090978.1"/>
</dbReference>
<feature type="domain" description="GGDEF" evidence="3">
    <location>
        <begin position="392"/>
        <end position="525"/>
    </location>
</feature>
<dbReference type="NCBIfam" id="TIGR00254">
    <property type="entry name" value="GGDEF"/>
    <property type="match status" value="1"/>
</dbReference>
<dbReference type="InterPro" id="IPR000014">
    <property type="entry name" value="PAS"/>
</dbReference>
<keyword evidence="1" id="KW-1133">Transmembrane helix</keyword>
<dbReference type="SMART" id="SM00052">
    <property type="entry name" value="EAL"/>
    <property type="match status" value="1"/>
</dbReference>
<feature type="transmembrane region" description="Helical" evidence="1">
    <location>
        <begin position="38"/>
        <end position="60"/>
    </location>
</feature>
<evidence type="ECO:0000313" key="5">
    <source>
        <dbReference type="Proteomes" id="UP001649230"/>
    </source>
</evidence>
<organism evidence="4 5">
    <name type="scientific">Paenibacillus hexagrammi</name>
    <dbReference type="NCBI Taxonomy" id="2908839"/>
    <lineage>
        <taxon>Bacteria</taxon>
        <taxon>Bacillati</taxon>
        <taxon>Bacillota</taxon>
        <taxon>Bacilli</taxon>
        <taxon>Bacillales</taxon>
        <taxon>Paenibacillaceae</taxon>
        <taxon>Paenibacillus</taxon>
    </lineage>
</organism>
<protein>
    <submittedName>
        <fullName evidence="4">EAL domain-containing protein</fullName>
    </submittedName>
</protein>
<name>A0ABY3SD38_9BACL</name>
<dbReference type="InterPro" id="IPR035919">
    <property type="entry name" value="EAL_sf"/>
</dbReference>
<feature type="transmembrane region" description="Helical" evidence="1">
    <location>
        <begin position="66"/>
        <end position="86"/>
    </location>
</feature>
<feature type="transmembrane region" description="Helical" evidence="1">
    <location>
        <begin position="138"/>
        <end position="159"/>
    </location>
</feature>